<dbReference type="GO" id="GO:0005886">
    <property type="term" value="C:plasma membrane"/>
    <property type="evidence" value="ECO:0007669"/>
    <property type="project" value="UniProtKB-SubCell"/>
</dbReference>
<feature type="transmembrane region" description="Helical" evidence="6">
    <location>
        <begin position="366"/>
        <end position="385"/>
    </location>
</feature>
<evidence type="ECO:0000313" key="8">
    <source>
        <dbReference type="Proteomes" id="UP000295706"/>
    </source>
</evidence>
<dbReference type="RefSeq" id="WP_132121764.1">
    <property type="nucleotide sequence ID" value="NZ_SMJU01000019.1"/>
</dbReference>
<sequence>MWQSLRQKVQNKHFLSLAGNGVMSVLGMLTMILLYRALSVADIGLWVFFLSTYLFVDTFRSGFITTAFIKFYAGSDERRATEVVGSAWIVALSITAILVLLNSLAFLFIDYIENPAMVLFVRWFSLAFIVSLPTFVASCVVQGEQRFDRLLAIRFATQGSYILIITILVVIKWTSLDTILYAYLGSLLFSSLFCLLTGWARPASFRNRTAKGVRELYDFGKYSVGTTLSSNLFGTSNTFIINFMLGPEALAIYNLGQRLMELIEIPLRSFAATGMPELAAWYNQGQRQRVIQTMKKYIGLITFALVPVCLVAVLLADVAIAIIGGSKYVETEAANIMRIFMLFALLYPLDRFQALTLDVIHQPRINFIKVLIMLVASVSASFLGVYLTESIYGVAIGGIVPILIGVGISKWALNRYCGFRYVDIYKTGFMEGKALLANYLPGFSAK</sequence>
<dbReference type="EMBL" id="SMJU01000019">
    <property type="protein sequence ID" value="TDB59804.1"/>
    <property type="molecule type" value="Genomic_DNA"/>
</dbReference>
<dbReference type="OrthoDB" id="629958at2"/>
<feature type="transmembrane region" description="Helical" evidence="6">
    <location>
        <begin position="14"/>
        <end position="37"/>
    </location>
</feature>
<evidence type="ECO:0000256" key="4">
    <source>
        <dbReference type="ARBA" id="ARBA00022989"/>
    </source>
</evidence>
<feature type="transmembrane region" description="Helical" evidence="6">
    <location>
        <begin position="121"/>
        <end position="141"/>
    </location>
</feature>
<keyword evidence="4 6" id="KW-1133">Transmembrane helix</keyword>
<evidence type="ECO:0000256" key="2">
    <source>
        <dbReference type="ARBA" id="ARBA00022475"/>
    </source>
</evidence>
<evidence type="ECO:0000313" key="7">
    <source>
        <dbReference type="EMBL" id="TDB59804.1"/>
    </source>
</evidence>
<keyword evidence="3 6" id="KW-0812">Transmembrane</keyword>
<evidence type="ECO:0000256" key="3">
    <source>
        <dbReference type="ARBA" id="ARBA00022692"/>
    </source>
</evidence>
<feature type="transmembrane region" description="Helical" evidence="6">
    <location>
        <begin position="391"/>
        <end position="413"/>
    </location>
</feature>
<feature type="transmembrane region" description="Helical" evidence="6">
    <location>
        <begin position="336"/>
        <end position="354"/>
    </location>
</feature>
<feature type="transmembrane region" description="Helical" evidence="6">
    <location>
        <begin position="153"/>
        <end position="173"/>
    </location>
</feature>
<dbReference type="AlphaFoldDB" id="A0A4R4JY96"/>
<keyword evidence="2" id="KW-1003">Cell membrane</keyword>
<evidence type="ECO:0000256" key="5">
    <source>
        <dbReference type="ARBA" id="ARBA00023136"/>
    </source>
</evidence>
<dbReference type="Proteomes" id="UP000295706">
    <property type="component" value="Unassembled WGS sequence"/>
</dbReference>
<protein>
    <submittedName>
        <fullName evidence="7">Lipopolysaccharide biosynthesis protein</fullName>
    </submittedName>
</protein>
<proteinExistence type="predicted"/>
<keyword evidence="8" id="KW-1185">Reference proteome</keyword>
<dbReference type="PANTHER" id="PTHR30250">
    <property type="entry name" value="PST FAMILY PREDICTED COLANIC ACID TRANSPORTER"/>
    <property type="match status" value="1"/>
</dbReference>
<organism evidence="7 8">
    <name type="scientific">Arundinibacter roseus</name>
    <dbReference type="NCBI Taxonomy" id="2070510"/>
    <lineage>
        <taxon>Bacteria</taxon>
        <taxon>Pseudomonadati</taxon>
        <taxon>Bacteroidota</taxon>
        <taxon>Cytophagia</taxon>
        <taxon>Cytophagales</taxon>
        <taxon>Spirosomataceae</taxon>
        <taxon>Arundinibacter</taxon>
    </lineage>
</organism>
<dbReference type="PANTHER" id="PTHR30250:SF11">
    <property type="entry name" value="O-ANTIGEN TRANSPORTER-RELATED"/>
    <property type="match status" value="1"/>
</dbReference>
<dbReference type="InterPro" id="IPR050833">
    <property type="entry name" value="Poly_Biosynth_Transport"/>
</dbReference>
<feature type="transmembrane region" description="Helical" evidence="6">
    <location>
        <begin position="297"/>
        <end position="324"/>
    </location>
</feature>
<name>A0A4R4JY96_9BACT</name>
<dbReference type="Pfam" id="PF13440">
    <property type="entry name" value="Polysacc_synt_3"/>
    <property type="match status" value="1"/>
</dbReference>
<evidence type="ECO:0000256" key="6">
    <source>
        <dbReference type="SAM" id="Phobius"/>
    </source>
</evidence>
<keyword evidence="5 6" id="KW-0472">Membrane</keyword>
<feature type="transmembrane region" description="Helical" evidence="6">
    <location>
        <begin position="179"/>
        <end position="200"/>
    </location>
</feature>
<gene>
    <name evidence="7" type="ORF">EZE20_21855</name>
</gene>
<feature type="transmembrane region" description="Helical" evidence="6">
    <location>
        <begin position="85"/>
        <end position="109"/>
    </location>
</feature>
<feature type="transmembrane region" description="Helical" evidence="6">
    <location>
        <begin position="43"/>
        <end position="73"/>
    </location>
</feature>
<reference evidence="7 8" key="1">
    <citation type="submission" date="2019-02" db="EMBL/GenBank/DDBJ databases">
        <title>Arundinibacter roseus gen. nov., sp. nov., a new member of the family Cytophagaceae.</title>
        <authorList>
            <person name="Szuroczki S."/>
            <person name="Khayer B."/>
            <person name="Sproer C."/>
            <person name="Toumi M."/>
            <person name="Szabo A."/>
            <person name="Felfoldi T."/>
            <person name="Schumann P."/>
            <person name="Toth E."/>
        </authorList>
    </citation>
    <scope>NUCLEOTIDE SEQUENCE [LARGE SCALE GENOMIC DNA]</scope>
    <source>
        <strain evidence="7 8">DMA-k-7a</strain>
    </source>
</reference>
<comment type="subcellular location">
    <subcellularLocation>
        <location evidence="1">Cell membrane</location>
        <topology evidence="1">Multi-pass membrane protein</topology>
    </subcellularLocation>
</comment>
<accession>A0A4R4JY96</accession>
<evidence type="ECO:0000256" key="1">
    <source>
        <dbReference type="ARBA" id="ARBA00004651"/>
    </source>
</evidence>
<comment type="caution">
    <text evidence="7">The sequence shown here is derived from an EMBL/GenBank/DDBJ whole genome shotgun (WGS) entry which is preliminary data.</text>
</comment>